<evidence type="ECO:0000313" key="1">
    <source>
        <dbReference type="EMBL" id="MBY6217953.1"/>
    </source>
</evidence>
<protein>
    <submittedName>
        <fullName evidence="1">Uncharacterized protein</fullName>
    </submittedName>
</protein>
<gene>
    <name evidence="1" type="ORF">KUV31_06305</name>
</gene>
<comment type="caution">
    <text evidence="1">The sequence shown here is derived from an EMBL/GenBank/DDBJ whole genome shotgun (WGS) entry which is preliminary data.</text>
</comment>
<accession>A0A9Q3S0X5</accession>
<sequence length="108" mass="11604">MSVHFAAARCTTRSPLARILAKKPCGKPANDNGNAALAPIIDQRTRDALLHFAAHGLDAANVAARQAETAAAIEDSESYDRWLGICDALDTREAARVREASRDDYLIG</sequence>
<proteinExistence type="predicted"/>
<dbReference type="EMBL" id="JAHVKP010000001">
    <property type="protein sequence ID" value="MBY6217953.1"/>
    <property type="molecule type" value="Genomic_DNA"/>
</dbReference>
<dbReference type="AlphaFoldDB" id="A0A9Q3S0X5"/>
<dbReference type="Proteomes" id="UP000824927">
    <property type="component" value="Unassembled WGS sequence"/>
</dbReference>
<reference evidence="1" key="1">
    <citation type="submission" date="2021-06" db="EMBL/GenBank/DDBJ databases">
        <title>50 bacteria genomes isolated from Dapeng, Shenzhen, China.</title>
        <authorList>
            <person name="Zheng W."/>
            <person name="Yu S."/>
            <person name="Huang Y."/>
        </authorList>
    </citation>
    <scope>NUCLEOTIDE SEQUENCE</scope>
    <source>
        <strain evidence="1">DP4N28-2</strain>
    </source>
</reference>
<dbReference type="RefSeq" id="WP_221428629.1">
    <property type="nucleotide sequence ID" value="NZ_CP095080.1"/>
</dbReference>
<evidence type="ECO:0000313" key="2">
    <source>
        <dbReference type="Proteomes" id="UP000824927"/>
    </source>
</evidence>
<name>A0A9Q3S0X5_9SPHN</name>
<organism evidence="1 2">
    <name type="scientific">Qipengyuania aquimaris</name>
    <dbReference type="NCBI Taxonomy" id="255984"/>
    <lineage>
        <taxon>Bacteria</taxon>
        <taxon>Pseudomonadati</taxon>
        <taxon>Pseudomonadota</taxon>
        <taxon>Alphaproteobacteria</taxon>
        <taxon>Sphingomonadales</taxon>
        <taxon>Erythrobacteraceae</taxon>
        <taxon>Qipengyuania</taxon>
    </lineage>
</organism>